<keyword evidence="3" id="KW-1185">Reference proteome</keyword>
<accession>A0A1G7BB63</accession>
<organism evidence="2 3">
    <name type="scientific">Paracoccus isoporae</name>
    <dbReference type="NCBI Taxonomy" id="591205"/>
    <lineage>
        <taxon>Bacteria</taxon>
        <taxon>Pseudomonadati</taxon>
        <taxon>Pseudomonadota</taxon>
        <taxon>Alphaproteobacteria</taxon>
        <taxon>Rhodobacterales</taxon>
        <taxon>Paracoccaceae</taxon>
        <taxon>Paracoccus</taxon>
    </lineage>
</organism>
<dbReference type="RefSeq" id="WP_090523216.1">
    <property type="nucleotide sequence ID" value="NZ_FNAH01000005.1"/>
</dbReference>
<dbReference type="CDD" id="cd00761">
    <property type="entry name" value="Glyco_tranf_GTA_type"/>
    <property type="match status" value="1"/>
</dbReference>
<feature type="domain" description="Glycosyltransferase 2-like" evidence="1">
    <location>
        <begin position="18"/>
        <end position="130"/>
    </location>
</feature>
<proteinExistence type="predicted"/>
<keyword evidence="2" id="KW-0808">Transferase</keyword>
<dbReference type="PANTHER" id="PTHR43685">
    <property type="entry name" value="GLYCOSYLTRANSFERASE"/>
    <property type="match status" value="1"/>
</dbReference>
<dbReference type="EMBL" id="FNAH01000005">
    <property type="protein sequence ID" value="SDE24040.1"/>
    <property type="molecule type" value="Genomic_DNA"/>
</dbReference>
<dbReference type="SUPFAM" id="SSF53448">
    <property type="entry name" value="Nucleotide-diphospho-sugar transferases"/>
    <property type="match status" value="1"/>
</dbReference>
<dbReference type="Gene3D" id="3.90.550.10">
    <property type="entry name" value="Spore Coat Polysaccharide Biosynthesis Protein SpsA, Chain A"/>
    <property type="match status" value="1"/>
</dbReference>
<evidence type="ECO:0000313" key="2">
    <source>
        <dbReference type="EMBL" id="SDE24040.1"/>
    </source>
</evidence>
<name>A0A1G7BB63_9RHOB</name>
<dbReference type="InterPro" id="IPR050834">
    <property type="entry name" value="Glycosyltransf_2"/>
</dbReference>
<dbReference type="AlphaFoldDB" id="A0A1G7BB63"/>
<dbReference type="PANTHER" id="PTHR43685:SF11">
    <property type="entry name" value="GLYCOSYLTRANSFERASE TAGX-RELATED"/>
    <property type="match status" value="1"/>
</dbReference>
<dbReference type="InterPro" id="IPR029044">
    <property type="entry name" value="Nucleotide-diphossugar_trans"/>
</dbReference>
<evidence type="ECO:0000259" key="1">
    <source>
        <dbReference type="Pfam" id="PF00535"/>
    </source>
</evidence>
<gene>
    <name evidence="2" type="ORF">SAMN05421538_10532</name>
</gene>
<reference evidence="2 3" key="1">
    <citation type="submission" date="2016-10" db="EMBL/GenBank/DDBJ databases">
        <authorList>
            <person name="de Groot N.N."/>
        </authorList>
    </citation>
    <scope>NUCLEOTIDE SEQUENCE [LARGE SCALE GENOMIC DNA]</scope>
    <source>
        <strain evidence="2 3">DSM 22220</strain>
    </source>
</reference>
<dbReference type="Proteomes" id="UP000199344">
    <property type="component" value="Unassembled WGS sequence"/>
</dbReference>
<protein>
    <submittedName>
        <fullName evidence="2">Glycosyl transferase family 2</fullName>
    </submittedName>
</protein>
<evidence type="ECO:0000313" key="3">
    <source>
        <dbReference type="Proteomes" id="UP000199344"/>
    </source>
</evidence>
<dbReference type="Pfam" id="PF00535">
    <property type="entry name" value="Glycos_transf_2"/>
    <property type="match status" value="1"/>
</dbReference>
<dbReference type="InterPro" id="IPR001173">
    <property type="entry name" value="Glyco_trans_2-like"/>
</dbReference>
<dbReference type="OrthoDB" id="6653642at2"/>
<dbReference type="GO" id="GO:0016740">
    <property type="term" value="F:transferase activity"/>
    <property type="evidence" value="ECO:0007669"/>
    <property type="project" value="UniProtKB-KW"/>
</dbReference>
<sequence length="314" mass="34916">MEDDPSPDDAAQAAPFFSIVIPAYNRADKIGRTLQSCLAQTEPDFEIVVVDDGSMDGTADRVEAIDDSRIRCIRQENAGASAARNRGVSAARGRFIAFLDSDDEFLPEKLSRFRAAIEAAPDAAQAAWYSPLYFHRGDDNRMVKPDRAIEAGETVGDYLFAADGLMQTSTLVIPRGMMTRLGFDSSLRCLEDLDLCLRLEEAGATFRMLPDPLVIWYDDQAEGRLSYTTSPQEIADWVRHQAHRLTARAESGFMARFMVPEIARTQPVRALRMLRRAVRLGGVSARRAGAILARGVAPGPYRILRDRLVRRRHG</sequence>
<dbReference type="STRING" id="591205.SAMN05421538_10532"/>